<organism evidence="10 11">
    <name type="scientific">Saccharomycodes ludwigii</name>
    <dbReference type="NCBI Taxonomy" id="36035"/>
    <lineage>
        <taxon>Eukaryota</taxon>
        <taxon>Fungi</taxon>
        <taxon>Dikarya</taxon>
        <taxon>Ascomycota</taxon>
        <taxon>Saccharomycotina</taxon>
        <taxon>Saccharomycetes</taxon>
        <taxon>Saccharomycodales</taxon>
        <taxon>Saccharomycodaceae</taxon>
        <taxon>Saccharomycodes</taxon>
    </lineage>
</organism>
<evidence type="ECO:0000256" key="4">
    <source>
        <dbReference type="ARBA" id="ARBA00022884"/>
    </source>
</evidence>
<gene>
    <name evidence="10" type="ORF">SCODWIG_02589</name>
</gene>
<feature type="compositionally biased region" description="Low complexity" evidence="8">
    <location>
        <begin position="451"/>
        <end position="493"/>
    </location>
</feature>
<feature type="repeat" description="Pumilio" evidence="7">
    <location>
        <begin position="881"/>
        <end position="920"/>
    </location>
</feature>
<feature type="region of interest" description="Disordered" evidence="8">
    <location>
        <begin position="434"/>
        <end position="523"/>
    </location>
</feature>
<feature type="repeat" description="Pumilio" evidence="7">
    <location>
        <begin position="719"/>
        <end position="754"/>
    </location>
</feature>
<comment type="subcellular location">
    <subcellularLocation>
        <location evidence="1">Cytoplasm</location>
    </subcellularLocation>
</comment>
<dbReference type="EMBL" id="UFAJ01000467">
    <property type="protein sequence ID" value="SSD60828.1"/>
    <property type="molecule type" value="Genomic_DNA"/>
</dbReference>
<dbReference type="AlphaFoldDB" id="A0A376B828"/>
<evidence type="ECO:0000256" key="7">
    <source>
        <dbReference type="PROSITE-ProRule" id="PRU00317"/>
    </source>
</evidence>
<feature type="compositionally biased region" description="Pro residues" evidence="8">
    <location>
        <begin position="411"/>
        <end position="420"/>
    </location>
</feature>
<dbReference type="Pfam" id="PF00806">
    <property type="entry name" value="PUF"/>
    <property type="match status" value="8"/>
</dbReference>
<evidence type="ECO:0000256" key="2">
    <source>
        <dbReference type="ARBA" id="ARBA00022490"/>
    </source>
</evidence>
<feature type="repeat" description="Pumilio" evidence="7">
    <location>
        <begin position="683"/>
        <end position="718"/>
    </location>
</feature>
<dbReference type="PANTHER" id="PTHR12537">
    <property type="entry name" value="RNA BINDING PROTEIN PUMILIO-RELATED"/>
    <property type="match status" value="1"/>
</dbReference>
<dbReference type="SMART" id="SM00025">
    <property type="entry name" value="Pumilio"/>
    <property type="match status" value="8"/>
</dbReference>
<feature type="region of interest" description="Disordered" evidence="8">
    <location>
        <begin position="275"/>
        <end position="302"/>
    </location>
</feature>
<dbReference type="GO" id="GO:0003730">
    <property type="term" value="F:mRNA 3'-UTR binding"/>
    <property type="evidence" value="ECO:0007669"/>
    <property type="project" value="TreeGrafter"/>
</dbReference>
<evidence type="ECO:0000256" key="8">
    <source>
        <dbReference type="SAM" id="MobiDB-lite"/>
    </source>
</evidence>
<feature type="repeat" description="Pumilio" evidence="7">
    <location>
        <begin position="791"/>
        <end position="827"/>
    </location>
</feature>
<feature type="domain" description="PUM-HD" evidence="9">
    <location>
        <begin position="590"/>
        <end position="945"/>
    </location>
</feature>
<dbReference type="Gene3D" id="1.25.10.10">
    <property type="entry name" value="Leucine-rich Repeat Variant"/>
    <property type="match status" value="1"/>
</dbReference>
<dbReference type="Proteomes" id="UP000262825">
    <property type="component" value="Unassembled WGS sequence"/>
</dbReference>
<dbReference type="InterPro" id="IPR016024">
    <property type="entry name" value="ARM-type_fold"/>
</dbReference>
<comment type="similarity">
    <text evidence="5">Belongs to the PUF3 family.</text>
</comment>
<feature type="repeat" description="Pumilio" evidence="7">
    <location>
        <begin position="755"/>
        <end position="790"/>
    </location>
</feature>
<feature type="compositionally biased region" description="Polar residues" evidence="8">
    <location>
        <begin position="434"/>
        <end position="450"/>
    </location>
</feature>
<name>A0A376B828_9ASCO</name>
<evidence type="ECO:0000313" key="11">
    <source>
        <dbReference type="Proteomes" id="UP000262825"/>
    </source>
</evidence>
<evidence type="ECO:0000256" key="5">
    <source>
        <dbReference type="ARBA" id="ARBA00060736"/>
    </source>
</evidence>
<keyword evidence="11" id="KW-1185">Reference proteome</keyword>
<feature type="compositionally biased region" description="Polar residues" evidence="8">
    <location>
        <begin position="496"/>
        <end position="509"/>
    </location>
</feature>
<sequence length="990" mass="108399">MSVSDPWADVSLSNNSGATKTIDAELQSIVSSLSALSNPTQLQQSNNQQFIGSYRRGSINSSSDIGSDILLHQTSSNNTTGNNERSNSNTSPVLRRTTLSVGGFSLNTPNGVNNRLLNGGYSASIAVPLNVGNTTSTNGVATTTSLLNTNISITNNNASKGGFFERFGKTLVEQTREIEALQPISTKLTATKNTASSTPVTTFSSRRESFNNHDSASGPGSGNPTTTVPSLLINQATSRLLNSNSGNHSAETLVSSLTNGLSEATAGNENQDNIAASVSSSSSPGTTTTTTTNNGDNNNNVLTQWNVADTPSFQPTGYPYGPFQPFPTTIRAPPSSTNPAMANAGEEDGLGFTSLSGDGRPNSPMSFHLGRNAAQDRAVSPPSMMSPNNPYLYFNPTAAGAIPPISRGDSSPPPPPPQMMPPINMMVMENNILDNGNTLSTNNSEYADNTNSNYINSRGSIRSNNNNNNNNNNNRRTGNSSNNKGFNGKFKGNPYLKNTNGASRGKSLSPQPPHSSFIENDMSSSRANAASISLATSSINHANRNSSLPRQNSTGQHHSQHRNPGNTGYNHNHNNHHNNHHNHQNKQVIYRSPLLEEFRSNSSKKTYTLGDIFGSVLEFSKDQHGSRFIQQQLPIANDTEKEMVFNEIRDYTIELCSDVFGNYVIQKFFEHGNDIQRATLVESLKEKIHNLSLQMYGCRVIQRALDFINEKQRCDVINELSDYVLECIKDQNGNHVIQKAIETIPIDKLPFVLASLKGHIYHLSTHPYGCRVVQRLLEFGTLEDQSRILNELSEFFPYLIQDQYGNYVVQHILEASVECGSFEDILKSKQIIIDLISNRIVDYSRHKFASNVVEKSIILGNKAQKKQILDQILPANEEAARILDENEPIAVMMKDQFANYVIQKLVSITEGQVYRLVIISIKSYLRQVDEQSRALNASNTNANINNNNATNSQFHSVNSTKYQNTNSNKKNKHLASVEKLSALVENIEIS</sequence>
<dbReference type="PROSITE" id="PS50303">
    <property type="entry name" value="PUM_HD"/>
    <property type="match status" value="1"/>
</dbReference>
<dbReference type="GO" id="GO:0000288">
    <property type="term" value="P:nuclear-transcribed mRNA catabolic process, deadenylation-dependent decay"/>
    <property type="evidence" value="ECO:0007669"/>
    <property type="project" value="TreeGrafter"/>
</dbReference>
<dbReference type="PROSITE" id="PS50302">
    <property type="entry name" value="PUM"/>
    <property type="match status" value="8"/>
</dbReference>
<dbReference type="GO" id="GO:0005737">
    <property type="term" value="C:cytoplasm"/>
    <property type="evidence" value="ECO:0007669"/>
    <property type="project" value="UniProtKB-SubCell"/>
</dbReference>
<proteinExistence type="inferred from homology"/>
<reference evidence="11" key="1">
    <citation type="submission" date="2018-06" db="EMBL/GenBank/DDBJ databases">
        <authorList>
            <person name="Guldener U."/>
        </authorList>
    </citation>
    <scope>NUCLEOTIDE SEQUENCE [LARGE SCALE GENOMIC DNA]</scope>
    <source>
        <strain evidence="11">UTAD17</strain>
    </source>
</reference>
<evidence type="ECO:0000313" key="10">
    <source>
        <dbReference type="EMBL" id="SSD60828.1"/>
    </source>
</evidence>
<protein>
    <recommendedName>
        <fullName evidence="6">Pumilio homology domain family member 3</fullName>
    </recommendedName>
</protein>
<feature type="compositionally biased region" description="Low complexity" evidence="8">
    <location>
        <begin position="277"/>
        <end position="302"/>
    </location>
</feature>
<feature type="repeat" description="Pumilio" evidence="7">
    <location>
        <begin position="647"/>
        <end position="682"/>
    </location>
</feature>
<feature type="compositionally biased region" description="Polar residues" evidence="8">
    <location>
        <begin position="542"/>
        <end position="569"/>
    </location>
</feature>
<keyword evidence="4" id="KW-0694">RNA-binding</keyword>
<dbReference type="InterPro" id="IPR011989">
    <property type="entry name" value="ARM-like"/>
</dbReference>
<keyword evidence="2" id="KW-0963">Cytoplasm</keyword>
<feature type="repeat" description="Pumilio" evidence="7">
    <location>
        <begin position="834"/>
        <end position="870"/>
    </location>
</feature>
<dbReference type="SUPFAM" id="SSF48371">
    <property type="entry name" value="ARM repeat"/>
    <property type="match status" value="1"/>
</dbReference>
<evidence type="ECO:0000259" key="9">
    <source>
        <dbReference type="PROSITE" id="PS50303"/>
    </source>
</evidence>
<dbReference type="CDD" id="cd07920">
    <property type="entry name" value="Pumilio"/>
    <property type="match status" value="1"/>
</dbReference>
<accession>A0A376B828</accession>
<feature type="repeat" description="Pumilio" evidence="7">
    <location>
        <begin position="611"/>
        <end position="646"/>
    </location>
</feature>
<keyword evidence="3" id="KW-0677">Repeat</keyword>
<dbReference type="InterPro" id="IPR033133">
    <property type="entry name" value="PUM-HD"/>
</dbReference>
<evidence type="ECO:0000256" key="6">
    <source>
        <dbReference type="ARBA" id="ARBA00081811"/>
    </source>
</evidence>
<evidence type="ECO:0000256" key="1">
    <source>
        <dbReference type="ARBA" id="ARBA00004496"/>
    </source>
</evidence>
<feature type="region of interest" description="Disordered" evidence="8">
    <location>
        <begin position="402"/>
        <end position="421"/>
    </location>
</feature>
<feature type="region of interest" description="Disordered" evidence="8">
    <location>
        <begin position="72"/>
        <end position="94"/>
    </location>
</feature>
<dbReference type="InterPro" id="IPR001313">
    <property type="entry name" value="Pumilio_RNA-bd_rpt"/>
</dbReference>
<dbReference type="VEuPathDB" id="FungiDB:SCODWIG_02589"/>
<evidence type="ECO:0000256" key="3">
    <source>
        <dbReference type="ARBA" id="ARBA00022737"/>
    </source>
</evidence>
<dbReference type="InterPro" id="IPR033712">
    <property type="entry name" value="Pumilio_RNA-bd"/>
</dbReference>
<dbReference type="FunFam" id="1.25.10.10:FF:000004">
    <property type="entry name" value="Pumilio homolog 1 isoform 2"/>
    <property type="match status" value="1"/>
</dbReference>
<feature type="region of interest" description="Disordered" evidence="8">
    <location>
        <begin position="190"/>
        <end position="229"/>
    </location>
</feature>
<feature type="region of interest" description="Disordered" evidence="8">
    <location>
        <begin position="542"/>
        <end position="584"/>
    </location>
</feature>
<dbReference type="PANTHER" id="PTHR12537:SF12">
    <property type="entry name" value="MATERNAL PROTEIN PUMILIO"/>
    <property type="match status" value="1"/>
</dbReference>
<feature type="compositionally biased region" description="Basic residues" evidence="8">
    <location>
        <begin position="573"/>
        <end position="584"/>
    </location>
</feature>
<feature type="compositionally biased region" description="Polar residues" evidence="8">
    <location>
        <begin position="190"/>
        <end position="204"/>
    </location>
</feature>